<sequence>MERIDKSHILTAKDVEAMPLIKAYADFLKRSGKIELPKLHDLMRTKVYSEYTPYDEDWYYIRCAAIARHLYMRPCGINTLRDAFGTKHRNGVRHAYHDHANGNLIRHCIHNLEKMGLVEEAKNGGRKLTKNGQKELDLVAKKL</sequence>
<dbReference type="Pfam" id="PF01090">
    <property type="entry name" value="Ribosomal_S19e"/>
    <property type="match status" value="1"/>
</dbReference>
<dbReference type="OrthoDB" id="428974at2759"/>
<dbReference type="PANTHER" id="PTHR11710:SF0">
    <property type="entry name" value="40S RIBOSOMAL PROTEIN S19"/>
    <property type="match status" value="1"/>
</dbReference>
<accession>A0A196SHF8</accession>
<comment type="caution">
    <text evidence="7">The sequence shown here is derived from an EMBL/GenBank/DDBJ whole genome shotgun (WGS) entry which is preliminary data.</text>
</comment>
<evidence type="ECO:0000313" key="7">
    <source>
        <dbReference type="EMBL" id="OAO16480.1"/>
    </source>
</evidence>
<evidence type="ECO:0000256" key="3">
    <source>
        <dbReference type="ARBA" id="ARBA00023274"/>
    </source>
</evidence>
<dbReference type="EMBL" id="LXWW01000078">
    <property type="protein sequence ID" value="OAO16480.1"/>
    <property type="molecule type" value="Genomic_DNA"/>
</dbReference>
<keyword evidence="3" id="KW-0687">Ribonucleoprotein</keyword>
<dbReference type="STRING" id="478820.A0A196SHF8"/>
<protein>
    <submittedName>
        <fullName evidence="5 7">40S ribosomal protein s19</fullName>
    </submittedName>
</protein>
<dbReference type="SUPFAM" id="SSF46785">
    <property type="entry name" value="Winged helix' DNA-binding domain"/>
    <property type="match status" value="1"/>
</dbReference>
<dbReference type="GO" id="GO:0022627">
    <property type="term" value="C:cytosolic small ribosomal subunit"/>
    <property type="evidence" value="ECO:0007669"/>
    <property type="project" value="TreeGrafter"/>
</dbReference>
<evidence type="ECO:0000313" key="8">
    <source>
        <dbReference type="EMBL" id="OAO16955.1"/>
    </source>
</evidence>
<evidence type="ECO:0000313" key="4">
    <source>
        <dbReference type="EMBL" id="OAO15752.1"/>
    </source>
</evidence>
<keyword evidence="9" id="KW-1185">Reference proteome</keyword>
<dbReference type="EMBL" id="LXWW01000119">
    <property type="protein sequence ID" value="OAO15754.1"/>
    <property type="molecule type" value="Genomic_DNA"/>
</dbReference>
<dbReference type="InterPro" id="IPR036388">
    <property type="entry name" value="WH-like_DNA-bd_sf"/>
</dbReference>
<dbReference type="AlphaFoldDB" id="A0A196SHF8"/>
<comment type="similarity">
    <text evidence="1">Belongs to the eukaryotic ribosomal protein eS19 family.</text>
</comment>
<evidence type="ECO:0000313" key="6">
    <source>
        <dbReference type="EMBL" id="OAO16479.1"/>
    </source>
</evidence>
<reference evidence="7 9" key="1">
    <citation type="submission" date="2016-05" db="EMBL/GenBank/DDBJ databases">
        <title>Nuclear genome of Blastocystis sp. subtype 1 NandII.</title>
        <authorList>
            <person name="Gentekaki E."/>
            <person name="Curtis B."/>
            <person name="Stairs C."/>
            <person name="Eme L."/>
            <person name="Herman E."/>
            <person name="Klimes V."/>
            <person name="Arias M.C."/>
            <person name="Elias M."/>
            <person name="Hilliou F."/>
            <person name="Klute M."/>
            <person name="Malik S.-B."/>
            <person name="Pightling A."/>
            <person name="Rachubinski R."/>
            <person name="Salas D."/>
            <person name="Schlacht A."/>
            <person name="Suga H."/>
            <person name="Archibald J."/>
            <person name="Ball S.G."/>
            <person name="Clark G."/>
            <person name="Dacks J."/>
            <person name="Van Der Giezen M."/>
            <person name="Tsaousis A."/>
            <person name="Roger A."/>
        </authorList>
    </citation>
    <scope>NUCLEOTIDE SEQUENCE [LARGE SCALE GENOMIC DNA]</scope>
    <source>
        <strain evidence="9">ATCC 50177 / NandII</strain>
        <strain evidence="7">NandII</strain>
    </source>
</reference>
<keyword evidence="2 7" id="KW-0689">Ribosomal protein</keyword>
<dbReference type="EMBL" id="LXWW01000053">
    <property type="protein sequence ID" value="OAO16955.1"/>
    <property type="molecule type" value="Genomic_DNA"/>
</dbReference>
<organism evidence="7 9">
    <name type="scientific">Blastocystis sp. subtype 1 (strain ATCC 50177 / NandII)</name>
    <dbReference type="NCBI Taxonomy" id="478820"/>
    <lineage>
        <taxon>Eukaryota</taxon>
        <taxon>Sar</taxon>
        <taxon>Stramenopiles</taxon>
        <taxon>Bigyra</taxon>
        <taxon>Opalozoa</taxon>
        <taxon>Opalinata</taxon>
        <taxon>Blastocystidae</taxon>
        <taxon>Blastocystis</taxon>
    </lineage>
</organism>
<gene>
    <name evidence="8" type="ORF">AV274_1309</name>
    <name evidence="6" type="ORF">AV274_1802</name>
    <name evidence="7" type="ORF">AV274_1803</name>
    <name evidence="4" type="ORF">AV274_2531</name>
    <name evidence="5" type="ORF">AV274_2533</name>
</gene>
<dbReference type="FunFam" id="1.10.10.10:FF:000118">
    <property type="entry name" value="40S ribosomal protein S19"/>
    <property type="match status" value="1"/>
</dbReference>
<dbReference type="InterPro" id="IPR001266">
    <property type="entry name" value="Ribosomal_eS19"/>
</dbReference>
<dbReference type="GO" id="GO:0006412">
    <property type="term" value="P:translation"/>
    <property type="evidence" value="ECO:0007669"/>
    <property type="project" value="InterPro"/>
</dbReference>
<dbReference type="EMBL" id="LXWW01000119">
    <property type="protein sequence ID" value="OAO15752.1"/>
    <property type="molecule type" value="Genomic_DNA"/>
</dbReference>
<dbReference type="GO" id="GO:0003735">
    <property type="term" value="F:structural constituent of ribosome"/>
    <property type="evidence" value="ECO:0007669"/>
    <property type="project" value="InterPro"/>
</dbReference>
<dbReference type="PANTHER" id="PTHR11710">
    <property type="entry name" value="40S RIBOSOMAL PROTEIN S19"/>
    <property type="match status" value="1"/>
</dbReference>
<dbReference type="EMBL" id="LXWW01000078">
    <property type="protein sequence ID" value="OAO16479.1"/>
    <property type="molecule type" value="Genomic_DNA"/>
</dbReference>
<evidence type="ECO:0000313" key="9">
    <source>
        <dbReference type="Proteomes" id="UP000078348"/>
    </source>
</evidence>
<dbReference type="GO" id="GO:0003723">
    <property type="term" value="F:RNA binding"/>
    <property type="evidence" value="ECO:0007669"/>
    <property type="project" value="TreeGrafter"/>
</dbReference>
<evidence type="ECO:0000256" key="1">
    <source>
        <dbReference type="ARBA" id="ARBA00010014"/>
    </source>
</evidence>
<dbReference type="Proteomes" id="UP000078348">
    <property type="component" value="Unassembled WGS sequence"/>
</dbReference>
<evidence type="ECO:0000256" key="2">
    <source>
        <dbReference type="ARBA" id="ARBA00022980"/>
    </source>
</evidence>
<name>A0A196SHF8_BLAHN</name>
<dbReference type="InterPro" id="IPR036390">
    <property type="entry name" value="WH_DNA-bd_sf"/>
</dbReference>
<proteinExistence type="inferred from homology"/>
<dbReference type="GO" id="GO:0000028">
    <property type="term" value="P:ribosomal small subunit assembly"/>
    <property type="evidence" value="ECO:0007669"/>
    <property type="project" value="TreeGrafter"/>
</dbReference>
<dbReference type="SMART" id="SM01413">
    <property type="entry name" value="Ribosomal_S19e"/>
    <property type="match status" value="1"/>
</dbReference>
<dbReference type="Gene3D" id="1.10.10.10">
    <property type="entry name" value="Winged helix-like DNA-binding domain superfamily/Winged helix DNA-binding domain"/>
    <property type="match status" value="1"/>
</dbReference>
<evidence type="ECO:0000313" key="5">
    <source>
        <dbReference type="EMBL" id="OAO15754.1"/>
    </source>
</evidence>